<dbReference type="KEGG" id="osn:115216557"/>
<organism evidence="3 4">
    <name type="scientific">Octopus sinensis</name>
    <name type="common">East Asian common octopus</name>
    <dbReference type="NCBI Taxonomy" id="2607531"/>
    <lineage>
        <taxon>Eukaryota</taxon>
        <taxon>Metazoa</taxon>
        <taxon>Spiralia</taxon>
        <taxon>Lophotrochozoa</taxon>
        <taxon>Mollusca</taxon>
        <taxon>Cephalopoda</taxon>
        <taxon>Coleoidea</taxon>
        <taxon>Octopodiformes</taxon>
        <taxon>Octopoda</taxon>
        <taxon>Incirrata</taxon>
        <taxon>Octopodidae</taxon>
        <taxon>Octopus</taxon>
    </lineage>
</organism>
<accession>A0A6P7SVD6</accession>
<evidence type="ECO:0000259" key="2">
    <source>
        <dbReference type="Pfam" id="PF03184"/>
    </source>
</evidence>
<feature type="domain" description="DDE-1" evidence="2">
    <location>
        <begin position="75"/>
        <end position="229"/>
    </location>
</feature>
<proteinExistence type="predicted"/>
<sequence length="299" mass="34787">MRFKERRSYNSIKKQDGSASADEQAEVEFPNAFKKTGFFPNRFLTWTKLDCIGKNTGPRRRKLFPSTRSQMNGDNCAEYFKFNSLLVYHARNPRALKTIPKTSRLVILMANSKAWVSVVVFKDWFFIHFIQTAEKYCKEKAILFKVLLTLAIAPGHPQNIVDFDLNVTIVYLPPNTTFLLQSMGQGITAIFKRYYMKRCFWKKCEINKAVQNIAVAWNDVQSTAMNGVWKKLCPQFMNDFNGFYNVAINKTLVTTNKGLEMDLEEENFTDLFQKYKKPITNEHLIELHEQQNKEGEVEP</sequence>
<name>A0A6P7SVD6_9MOLL</name>
<dbReference type="InterPro" id="IPR004875">
    <property type="entry name" value="DDE_SF_endonuclease_dom"/>
</dbReference>
<gene>
    <name evidence="4" type="primary">LOC115216557</name>
</gene>
<dbReference type="PANTHER" id="PTHR19303:SF26">
    <property type="entry name" value="TIGGER TRANSPOSABLE ELEMENT-DERIVED PROTEIN 1"/>
    <property type="match status" value="1"/>
</dbReference>
<protein>
    <submittedName>
        <fullName evidence="4">Tigger transposable element-derived protein 1-like</fullName>
    </submittedName>
</protein>
<evidence type="ECO:0000313" key="3">
    <source>
        <dbReference type="Proteomes" id="UP000515154"/>
    </source>
</evidence>
<keyword evidence="3" id="KW-1185">Reference proteome</keyword>
<dbReference type="AlphaFoldDB" id="A0A6P7SVD6"/>
<dbReference type="Proteomes" id="UP000515154">
    <property type="component" value="Linkage group LG10"/>
</dbReference>
<evidence type="ECO:0000256" key="1">
    <source>
        <dbReference type="SAM" id="MobiDB-lite"/>
    </source>
</evidence>
<dbReference type="RefSeq" id="XP_029641881.1">
    <property type="nucleotide sequence ID" value="XM_029786021.1"/>
</dbReference>
<evidence type="ECO:0000313" key="4">
    <source>
        <dbReference type="RefSeq" id="XP_029641881.1"/>
    </source>
</evidence>
<reference evidence="4" key="1">
    <citation type="submission" date="2025-08" db="UniProtKB">
        <authorList>
            <consortium name="RefSeq"/>
        </authorList>
    </citation>
    <scope>IDENTIFICATION</scope>
</reference>
<dbReference type="GO" id="GO:0003677">
    <property type="term" value="F:DNA binding"/>
    <property type="evidence" value="ECO:0007669"/>
    <property type="project" value="TreeGrafter"/>
</dbReference>
<dbReference type="GO" id="GO:0005634">
    <property type="term" value="C:nucleus"/>
    <property type="evidence" value="ECO:0007669"/>
    <property type="project" value="TreeGrafter"/>
</dbReference>
<feature type="region of interest" description="Disordered" evidence="1">
    <location>
        <begin position="1"/>
        <end position="23"/>
    </location>
</feature>
<dbReference type="PANTHER" id="PTHR19303">
    <property type="entry name" value="TRANSPOSON"/>
    <property type="match status" value="1"/>
</dbReference>
<dbReference type="Pfam" id="PF03184">
    <property type="entry name" value="DDE_1"/>
    <property type="match status" value="1"/>
</dbReference>
<dbReference type="InterPro" id="IPR050863">
    <property type="entry name" value="CenT-Element_Derived"/>
</dbReference>